<dbReference type="EMBL" id="UGQM01000001">
    <property type="protein sequence ID" value="STZ41297.1"/>
    <property type="molecule type" value="Genomic_DNA"/>
</dbReference>
<reference evidence="1 2" key="1">
    <citation type="submission" date="2018-06" db="EMBL/GenBank/DDBJ databases">
        <authorList>
            <consortium name="Pathogen Informatics"/>
            <person name="Doyle S."/>
        </authorList>
    </citation>
    <scope>NUCLEOTIDE SEQUENCE [LARGE SCALE GENOMIC DNA]</scope>
    <source>
        <strain evidence="1 2">NCTC10742</strain>
    </source>
</reference>
<evidence type="ECO:0000313" key="2">
    <source>
        <dbReference type="Proteomes" id="UP000254291"/>
    </source>
</evidence>
<proteinExistence type="predicted"/>
<sequence length="115" mass="11570">MSGALLLGSVHGLVGALQCIATGLARADHADTDGNTPSGVDPHLVNQSASQFMGLVGSGMWQQGGEFIATDTGENIGKTQATTDGVSDALDVVIASGVAVLIIDPFKPVKVDHGT</sequence>
<organism evidence="1 2">
    <name type="scientific">Mycolicibacterium gilvum</name>
    <dbReference type="NCBI Taxonomy" id="1804"/>
    <lineage>
        <taxon>Bacteria</taxon>
        <taxon>Bacillati</taxon>
        <taxon>Actinomycetota</taxon>
        <taxon>Actinomycetes</taxon>
        <taxon>Mycobacteriales</taxon>
        <taxon>Mycobacteriaceae</taxon>
        <taxon>Mycolicibacterium</taxon>
    </lineage>
</organism>
<accession>A0A378SIU5</accession>
<evidence type="ECO:0000313" key="1">
    <source>
        <dbReference type="EMBL" id="STZ41297.1"/>
    </source>
</evidence>
<name>A0A378SIU5_9MYCO</name>
<dbReference type="Proteomes" id="UP000254291">
    <property type="component" value="Unassembled WGS sequence"/>
</dbReference>
<dbReference type="AlphaFoldDB" id="A0A378SIU5"/>
<protein>
    <submittedName>
        <fullName evidence="1">Uncharacterized protein</fullName>
    </submittedName>
</protein>
<gene>
    <name evidence="1" type="ORF">NCTC10742_00500</name>
</gene>